<reference evidence="1" key="1">
    <citation type="submission" date="2021-02" db="EMBL/GenBank/DDBJ databases">
        <authorList>
            <consortium name="DOE Joint Genome Institute"/>
            <person name="Ahrendt S."/>
            <person name="Looney B.P."/>
            <person name="Miyauchi S."/>
            <person name="Morin E."/>
            <person name="Drula E."/>
            <person name="Courty P.E."/>
            <person name="Chicoki N."/>
            <person name="Fauchery L."/>
            <person name="Kohler A."/>
            <person name="Kuo A."/>
            <person name="Labutti K."/>
            <person name="Pangilinan J."/>
            <person name="Lipzen A."/>
            <person name="Riley R."/>
            <person name="Andreopoulos W."/>
            <person name="He G."/>
            <person name="Johnson J."/>
            <person name="Barry K.W."/>
            <person name="Grigoriev I.V."/>
            <person name="Nagy L."/>
            <person name="Hibbett D."/>
            <person name="Henrissat B."/>
            <person name="Matheny P.B."/>
            <person name="Labbe J."/>
            <person name="Martin F."/>
        </authorList>
    </citation>
    <scope>NUCLEOTIDE SEQUENCE</scope>
    <source>
        <strain evidence="1">FP105234-sp</strain>
    </source>
</reference>
<accession>A0ACB8RIY1</accession>
<proteinExistence type="predicted"/>
<reference evidence="1" key="2">
    <citation type="journal article" date="2022" name="New Phytol.">
        <title>Evolutionary transition to the ectomycorrhizal habit in the genomes of a hyperdiverse lineage of mushroom-forming fungi.</title>
        <authorList>
            <person name="Looney B."/>
            <person name="Miyauchi S."/>
            <person name="Morin E."/>
            <person name="Drula E."/>
            <person name="Courty P.E."/>
            <person name="Kohler A."/>
            <person name="Kuo A."/>
            <person name="LaButti K."/>
            <person name="Pangilinan J."/>
            <person name="Lipzen A."/>
            <person name="Riley R."/>
            <person name="Andreopoulos W."/>
            <person name="He G."/>
            <person name="Johnson J."/>
            <person name="Nolan M."/>
            <person name="Tritt A."/>
            <person name="Barry K.W."/>
            <person name="Grigoriev I.V."/>
            <person name="Nagy L.G."/>
            <person name="Hibbett D."/>
            <person name="Henrissat B."/>
            <person name="Matheny P.B."/>
            <person name="Labbe J."/>
            <person name="Martin F.M."/>
        </authorList>
    </citation>
    <scope>NUCLEOTIDE SEQUENCE</scope>
    <source>
        <strain evidence="1">FP105234-sp</strain>
    </source>
</reference>
<sequence length="170" mass="19143">MHKAVRAHRALYLVYFRIKACRKTRASCIYAPGARLHAQETLPSRYAAVLPVQSLARDGTVYFGGIFCVNFIWVMMILTARPTLHGALQRHHHRPRHAHNHKLAPSYTGTSTPQRAHRRRCPAVLDEFTAHRGEAREAYDAVCAEPVSRGELEREWAAHVVGCGQAVVTE</sequence>
<comment type="caution">
    <text evidence="1">The sequence shown here is derived from an EMBL/GenBank/DDBJ whole genome shotgun (WGS) entry which is preliminary data.</text>
</comment>
<keyword evidence="2" id="KW-1185">Reference proteome</keyword>
<evidence type="ECO:0000313" key="1">
    <source>
        <dbReference type="EMBL" id="KAI0044000.1"/>
    </source>
</evidence>
<gene>
    <name evidence="1" type="ORF">FA95DRAFT_323791</name>
</gene>
<protein>
    <submittedName>
        <fullName evidence="1">Uncharacterized protein</fullName>
    </submittedName>
</protein>
<evidence type="ECO:0000313" key="2">
    <source>
        <dbReference type="Proteomes" id="UP000814033"/>
    </source>
</evidence>
<organism evidence="1 2">
    <name type="scientific">Auriscalpium vulgare</name>
    <dbReference type="NCBI Taxonomy" id="40419"/>
    <lineage>
        <taxon>Eukaryota</taxon>
        <taxon>Fungi</taxon>
        <taxon>Dikarya</taxon>
        <taxon>Basidiomycota</taxon>
        <taxon>Agaricomycotina</taxon>
        <taxon>Agaricomycetes</taxon>
        <taxon>Russulales</taxon>
        <taxon>Auriscalpiaceae</taxon>
        <taxon>Auriscalpium</taxon>
    </lineage>
</organism>
<name>A0ACB8RIY1_9AGAM</name>
<dbReference type="EMBL" id="MU275997">
    <property type="protein sequence ID" value="KAI0044000.1"/>
    <property type="molecule type" value="Genomic_DNA"/>
</dbReference>
<dbReference type="Proteomes" id="UP000814033">
    <property type="component" value="Unassembled WGS sequence"/>
</dbReference>